<evidence type="ECO:0000313" key="3">
    <source>
        <dbReference type="Proteomes" id="UP001497482"/>
    </source>
</evidence>
<accession>A0AAV2LDZ6</accession>
<evidence type="ECO:0000313" key="2">
    <source>
        <dbReference type="EMBL" id="CAL1600605.1"/>
    </source>
</evidence>
<dbReference type="AlphaFoldDB" id="A0AAV2LDZ6"/>
<keyword evidence="3" id="KW-1185">Reference proteome</keyword>
<dbReference type="Proteomes" id="UP001497482">
    <property type="component" value="Chromosome 3"/>
</dbReference>
<dbReference type="EMBL" id="OZ035825">
    <property type="protein sequence ID" value="CAL1600605.1"/>
    <property type="molecule type" value="Genomic_DNA"/>
</dbReference>
<reference evidence="2 3" key="1">
    <citation type="submission" date="2024-04" db="EMBL/GenBank/DDBJ databases">
        <authorList>
            <person name="Waldvogel A.-M."/>
            <person name="Schoenle A."/>
        </authorList>
    </citation>
    <scope>NUCLEOTIDE SEQUENCE [LARGE SCALE GENOMIC DNA]</scope>
</reference>
<sequence length="131" mass="14004">MEATNHLGDLSQGDGCTRPNILSLCLCNRGRDGGIEENLKVFLPPPDNIPRRGQQLSTRTVHGVGKELLPPPEAPDGLPESLRGRPIVMLHGLSELLPVPGFCLCNSPGRGTLGLPVLDSCLRSPPNIMAR</sequence>
<feature type="region of interest" description="Disordered" evidence="1">
    <location>
        <begin position="45"/>
        <end position="81"/>
    </location>
</feature>
<name>A0AAV2LDZ6_KNICA</name>
<organism evidence="2 3">
    <name type="scientific">Knipowitschia caucasica</name>
    <name type="common">Caucasian dwarf goby</name>
    <name type="synonym">Pomatoschistus caucasicus</name>
    <dbReference type="NCBI Taxonomy" id="637954"/>
    <lineage>
        <taxon>Eukaryota</taxon>
        <taxon>Metazoa</taxon>
        <taxon>Chordata</taxon>
        <taxon>Craniata</taxon>
        <taxon>Vertebrata</taxon>
        <taxon>Euteleostomi</taxon>
        <taxon>Actinopterygii</taxon>
        <taxon>Neopterygii</taxon>
        <taxon>Teleostei</taxon>
        <taxon>Neoteleostei</taxon>
        <taxon>Acanthomorphata</taxon>
        <taxon>Gobiaria</taxon>
        <taxon>Gobiiformes</taxon>
        <taxon>Gobioidei</taxon>
        <taxon>Gobiidae</taxon>
        <taxon>Gobiinae</taxon>
        <taxon>Knipowitschia</taxon>
    </lineage>
</organism>
<proteinExistence type="predicted"/>
<gene>
    <name evidence="2" type="ORF">KC01_LOCUS28692</name>
</gene>
<evidence type="ECO:0000256" key="1">
    <source>
        <dbReference type="SAM" id="MobiDB-lite"/>
    </source>
</evidence>
<protein>
    <submittedName>
        <fullName evidence="2">Uncharacterized protein</fullName>
    </submittedName>
</protein>